<dbReference type="Proteomes" id="UP000182517">
    <property type="component" value="Chromosome"/>
</dbReference>
<dbReference type="SUPFAM" id="SSF88659">
    <property type="entry name" value="Sigma3 and sigma4 domains of RNA polymerase sigma factors"/>
    <property type="match status" value="1"/>
</dbReference>
<evidence type="ECO:0000313" key="8">
    <source>
        <dbReference type="Proteomes" id="UP000182517"/>
    </source>
</evidence>
<evidence type="ECO:0000256" key="1">
    <source>
        <dbReference type="ARBA" id="ARBA00010641"/>
    </source>
</evidence>
<dbReference type="Gene3D" id="1.10.1740.10">
    <property type="match status" value="1"/>
</dbReference>
<dbReference type="KEGG" id="pef:A7E78_10395"/>
<gene>
    <name evidence="7" type="ORF">A7E78_10395</name>
</gene>
<dbReference type="Pfam" id="PF04542">
    <property type="entry name" value="Sigma70_r2"/>
    <property type="match status" value="1"/>
</dbReference>
<comment type="similarity">
    <text evidence="1">Belongs to the sigma-70 factor family. ECF subfamily.</text>
</comment>
<dbReference type="InterPro" id="IPR014284">
    <property type="entry name" value="RNA_pol_sigma-70_dom"/>
</dbReference>
<proteinExistence type="inferred from homology"/>
<dbReference type="InterPro" id="IPR036388">
    <property type="entry name" value="WH-like_DNA-bd_sf"/>
</dbReference>
<dbReference type="AlphaFoldDB" id="A0A1L3GT89"/>
<dbReference type="InterPro" id="IPR039425">
    <property type="entry name" value="RNA_pol_sigma-70-like"/>
</dbReference>
<dbReference type="Gene3D" id="1.10.10.10">
    <property type="entry name" value="Winged helix-like DNA-binding domain superfamily/Winged helix DNA-binding domain"/>
    <property type="match status" value="1"/>
</dbReference>
<dbReference type="OrthoDB" id="8684701at2"/>
<evidence type="ECO:0000256" key="5">
    <source>
        <dbReference type="ARBA" id="ARBA00023163"/>
    </source>
</evidence>
<dbReference type="InterPro" id="IPR013325">
    <property type="entry name" value="RNA_pol_sigma_r2"/>
</dbReference>
<dbReference type="GO" id="GO:0016987">
    <property type="term" value="F:sigma factor activity"/>
    <property type="evidence" value="ECO:0007669"/>
    <property type="project" value="UniProtKB-KW"/>
</dbReference>
<reference evidence="7 8" key="1">
    <citation type="journal article" date="2017" name="Genome Announc.">
        <title>Complete Genome Sequences of Two Acetylene-Fermenting Pelobacter acetylenicus Strains.</title>
        <authorList>
            <person name="Sutton J.M."/>
            <person name="Baesman S.M."/>
            <person name="Fierst J.L."/>
            <person name="Poret-Peterson A.T."/>
            <person name="Oremland R.S."/>
            <person name="Dunlap D.S."/>
            <person name="Akob D.M."/>
        </authorList>
    </citation>
    <scope>NUCLEOTIDE SEQUENCE [LARGE SCALE GENOMIC DNA]</scope>
    <source>
        <strain evidence="7 8">SFB93</strain>
    </source>
</reference>
<keyword evidence="3" id="KW-0731">Sigma factor</keyword>
<evidence type="ECO:0000256" key="3">
    <source>
        <dbReference type="ARBA" id="ARBA00023082"/>
    </source>
</evidence>
<name>A0A1L3GT89_9BACT</name>
<evidence type="ECO:0000256" key="2">
    <source>
        <dbReference type="ARBA" id="ARBA00023015"/>
    </source>
</evidence>
<dbReference type="EMBL" id="CP015519">
    <property type="protein sequence ID" value="APG29095.1"/>
    <property type="molecule type" value="Genomic_DNA"/>
</dbReference>
<dbReference type="InterPro" id="IPR007627">
    <property type="entry name" value="RNA_pol_sigma70_r2"/>
</dbReference>
<dbReference type="GO" id="GO:0006352">
    <property type="term" value="P:DNA-templated transcription initiation"/>
    <property type="evidence" value="ECO:0007669"/>
    <property type="project" value="InterPro"/>
</dbReference>
<evidence type="ECO:0000313" key="7">
    <source>
        <dbReference type="EMBL" id="APG29095.1"/>
    </source>
</evidence>
<evidence type="ECO:0000259" key="6">
    <source>
        <dbReference type="SMART" id="SM00421"/>
    </source>
</evidence>
<dbReference type="CDD" id="cd06171">
    <property type="entry name" value="Sigma70_r4"/>
    <property type="match status" value="1"/>
</dbReference>
<dbReference type="PANTHER" id="PTHR43133">
    <property type="entry name" value="RNA POLYMERASE ECF-TYPE SIGMA FACTO"/>
    <property type="match status" value="1"/>
</dbReference>
<feature type="domain" description="HTH luxR-type" evidence="6">
    <location>
        <begin position="139"/>
        <end position="193"/>
    </location>
</feature>
<evidence type="ECO:0000256" key="4">
    <source>
        <dbReference type="ARBA" id="ARBA00023125"/>
    </source>
</evidence>
<accession>A0A1L3GT89</accession>
<keyword evidence="5" id="KW-0804">Transcription</keyword>
<dbReference type="SMART" id="SM00421">
    <property type="entry name" value="HTH_LUXR"/>
    <property type="match status" value="1"/>
</dbReference>
<keyword evidence="2" id="KW-0805">Transcription regulation</keyword>
<keyword evidence="4" id="KW-0238">DNA-binding</keyword>
<protein>
    <submittedName>
        <fullName evidence="7">RNA polymerase subunit sigma</fullName>
    </submittedName>
</protein>
<dbReference type="SUPFAM" id="SSF88946">
    <property type="entry name" value="Sigma2 domain of RNA polymerase sigma factors"/>
    <property type="match status" value="1"/>
</dbReference>
<dbReference type="InterPro" id="IPR013249">
    <property type="entry name" value="RNA_pol_sigma70_r4_t2"/>
</dbReference>
<organism evidence="7 8">
    <name type="scientific">Syntrophotalea acetylenivorans</name>
    <dbReference type="NCBI Taxonomy" id="1842532"/>
    <lineage>
        <taxon>Bacteria</taxon>
        <taxon>Pseudomonadati</taxon>
        <taxon>Thermodesulfobacteriota</taxon>
        <taxon>Desulfuromonadia</taxon>
        <taxon>Desulfuromonadales</taxon>
        <taxon>Syntrophotaleaceae</taxon>
        <taxon>Syntrophotalea</taxon>
    </lineage>
</organism>
<dbReference type="InterPro" id="IPR000792">
    <property type="entry name" value="Tscrpt_reg_LuxR_C"/>
</dbReference>
<dbReference type="GO" id="GO:0003677">
    <property type="term" value="F:DNA binding"/>
    <property type="evidence" value="ECO:0007669"/>
    <property type="project" value="UniProtKB-KW"/>
</dbReference>
<dbReference type="NCBIfam" id="TIGR02937">
    <property type="entry name" value="sigma70-ECF"/>
    <property type="match status" value="1"/>
</dbReference>
<dbReference type="STRING" id="1842532.A7E78_10395"/>
<dbReference type="PANTHER" id="PTHR43133:SF8">
    <property type="entry name" value="RNA POLYMERASE SIGMA FACTOR HI_1459-RELATED"/>
    <property type="match status" value="1"/>
</dbReference>
<sequence>MASELGDRHDKILLEQLRAGHPGAFEQLVASQASRLINLAFRLIGNRAEAEEIAQEGFLRLHRSLDSFRGDCSLSSYLYRIVSRLAIDHLRREKLRRKLFFFRRHEDDADPLELAADSNASPRDNLQAKETGQRLLTALDGLSARQRAVFVLRHQEGMSLKEIAATLSLEEGTVKAHLHRAVRALRAELEDLQEDRS</sequence>
<dbReference type="Pfam" id="PF08281">
    <property type="entry name" value="Sigma70_r4_2"/>
    <property type="match status" value="1"/>
</dbReference>
<dbReference type="InterPro" id="IPR013324">
    <property type="entry name" value="RNA_pol_sigma_r3/r4-like"/>
</dbReference>
<keyword evidence="8" id="KW-1185">Reference proteome</keyword>